<reference evidence="3 4" key="1">
    <citation type="submission" date="2020-08" db="EMBL/GenBank/DDBJ databases">
        <title>Sequencing the genomes of 1000 actinobacteria strains.</title>
        <authorList>
            <person name="Klenk H.-P."/>
        </authorList>
    </citation>
    <scope>NUCLEOTIDE SEQUENCE [LARGE SCALE GENOMIC DNA]</scope>
    <source>
        <strain evidence="3 4">DSM 43149</strain>
    </source>
</reference>
<dbReference type="Proteomes" id="UP000578112">
    <property type="component" value="Unassembled WGS sequence"/>
</dbReference>
<organism evidence="3 4">
    <name type="scientific">Actinoplanes digitatis</name>
    <dbReference type="NCBI Taxonomy" id="1868"/>
    <lineage>
        <taxon>Bacteria</taxon>
        <taxon>Bacillati</taxon>
        <taxon>Actinomycetota</taxon>
        <taxon>Actinomycetes</taxon>
        <taxon>Micromonosporales</taxon>
        <taxon>Micromonosporaceae</taxon>
        <taxon>Actinoplanes</taxon>
    </lineage>
</organism>
<dbReference type="Gene3D" id="3.10.110.10">
    <property type="entry name" value="Ubiquitin Conjugating Enzyme"/>
    <property type="match status" value="1"/>
</dbReference>
<evidence type="ECO:0000313" key="4">
    <source>
        <dbReference type="Proteomes" id="UP000578112"/>
    </source>
</evidence>
<feature type="domain" description="Effector-associated" evidence="2">
    <location>
        <begin position="25"/>
        <end position="112"/>
    </location>
</feature>
<comment type="caution">
    <text evidence="3">The sequence shown here is derived from an EMBL/GenBank/DDBJ whole genome shotgun (WGS) entry which is preliminary data.</text>
</comment>
<dbReference type="RefSeq" id="WP_184996785.1">
    <property type="nucleotide sequence ID" value="NZ_BOMK01000021.1"/>
</dbReference>
<dbReference type="CDD" id="cd00195">
    <property type="entry name" value="UBCc_UEV"/>
    <property type="match status" value="1"/>
</dbReference>
<protein>
    <recommendedName>
        <fullName evidence="2">Effector-associated domain-containing protein</fullName>
    </recommendedName>
</protein>
<evidence type="ECO:0000256" key="1">
    <source>
        <dbReference type="SAM" id="MobiDB-lite"/>
    </source>
</evidence>
<feature type="region of interest" description="Disordered" evidence="1">
    <location>
        <begin position="1"/>
        <end position="21"/>
    </location>
</feature>
<evidence type="ECO:0000259" key="2">
    <source>
        <dbReference type="Pfam" id="PF19955"/>
    </source>
</evidence>
<keyword evidence="4" id="KW-1185">Reference proteome</keyword>
<evidence type="ECO:0000313" key="3">
    <source>
        <dbReference type="EMBL" id="MBB4765772.1"/>
    </source>
</evidence>
<dbReference type="InterPro" id="IPR016135">
    <property type="entry name" value="UBQ-conjugating_enzyme/RWD"/>
</dbReference>
<dbReference type="SUPFAM" id="SSF54495">
    <property type="entry name" value="UBC-like"/>
    <property type="match status" value="1"/>
</dbReference>
<feature type="compositionally biased region" description="Polar residues" evidence="1">
    <location>
        <begin position="1"/>
        <end position="11"/>
    </location>
</feature>
<dbReference type="EMBL" id="JACHNH010000001">
    <property type="protein sequence ID" value="MBB4765772.1"/>
    <property type="molecule type" value="Genomic_DNA"/>
</dbReference>
<gene>
    <name evidence="3" type="ORF">BJ971_006328</name>
</gene>
<dbReference type="AlphaFoldDB" id="A0A7W7MTH2"/>
<sequence length="495" mass="54559">MATDSRVSTSAPEPEPERPPADIVLTPEDRADLLELFGTVFHTRGDARRLLQAIGFPIGSLPGWSDAVAALDWWDEIFTLLDAGLVPEGYRRLLTRAVRQYRGNTRLFDLYRGYVADGPASTAPGVSNPSCVVFVRASSDEERQAAFAQLRALDLDPQEWVTTDLVAAYTVASTDQATVSAQMGRTQLPWTVASPNGASYLIHTLIVEGPDGSRFRLRDTPAAVRLQTIASEVVAEQYAGKDPQATARPTVINRVLAGGEQERANPEQNLDEAGFSDGAQVRIAFEGRAGHVAPGDREEALGRARRQIVGYARSRQIEVRANSDLLPTRFDLSFTQPSFGPPERPEGPPTRIDRHRVRILLVTGFPATAPDVYWLTPYFHPNVFPTYDCVLTEEPGAPRGKVCLGQVAESWYPAKDLGELCRVIADIAAYRNYDVFGLDLPPDDNTVPRINFYDPEAARWAVLHQEEIRAIGGSPVVPVQREVPTVFRTHLRRIG</sequence>
<accession>A0A7W7MTH2</accession>
<dbReference type="Pfam" id="PF19955">
    <property type="entry name" value="EAD1"/>
    <property type="match status" value="1"/>
</dbReference>
<dbReference type="InterPro" id="IPR045430">
    <property type="entry name" value="EAD1"/>
</dbReference>
<name>A0A7W7MTH2_9ACTN</name>
<proteinExistence type="predicted"/>